<dbReference type="Gene3D" id="2.30.40.10">
    <property type="entry name" value="Urease, subunit C, domain 1"/>
    <property type="match status" value="1"/>
</dbReference>
<name>A0A9W6NPL3_9ACTN</name>
<keyword evidence="4" id="KW-1185">Reference proteome</keyword>
<reference evidence="3" key="2">
    <citation type="submission" date="2023-01" db="EMBL/GenBank/DDBJ databases">
        <authorList>
            <person name="Sun Q."/>
            <person name="Evtushenko L."/>
        </authorList>
    </citation>
    <scope>NUCLEOTIDE SEQUENCE</scope>
    <source>
        <strain evidence="3">VKM Ac-1321</strain>
    </source>
</reference>
<accession>A0A9W6NPL3</accession>
<dbReference type="AlphaFoldDB" id="A0A9W6NPL3"/>
<dbReference type="InterPro" id="IPR011059">
    <property type="entry name" value="Metal-dep_hydrolase_composite"/>
</dbReference>
<sequence length="346" mass="36030">MTAWVVRAVQLPDGDDLDAGITADGHWSTEPPRDAEPLPGRFALPGLVDAHRHLTVAAGEDGLPYAVDVTTARANLDAARRAGVTTVRDAGSPAGAVLALVPEVDGLLVCGRFLAPPDRYFPALLPEPVPAEHLVDAALAEVSAGARWVKLVADFPHLRDGAFVDNEPTYDLADVERLVAAVHAAGARVAAHTTTRFVADLVAVGVDSIEHGTVLDDTDLARLAARGGAWTPTLCASFPRRAAQDPAFAEAMRHRLTTAVALGVTIMTGTDVAGTVAREVALLAELGVPPAAALTAASTDARRFLGAPRATPGGPVDLVTYHDDPRSDPAVLSRPAAVFARGVRLR</sequence>
<dbReference type="InterPro" id="IPR032466">
    <property type="entry name" value="Metal_Hydrolase"/>
</dbReference>
<dbReference type="PANTHER" id="PTHR43135">
    <property type="entry name" value="ALPHA-D-RIBOSE 1-METHYLPHOSPHONATE 5-TRIPHOSPHATE DIPHOSPHATASE"/>
    <property type="match status" value="1"/>
</dbReference>
<dbReference type="InterPro" id="IPR051781">
    <property type="entry name" value="Metallo-dep_Hydrolase"/>
</dbReference>
<dbReference type="Pfam" id="PF01979">
    <property type="entry name" value="Amidohydro_1"/>
    <property type="match status" value="1"/>
</dbReference>
<organism evidence="3 4">
    <name type="scientific">Dactylosporangium matsuzakiense</name>
    <dbReference type="NCBI Taxonomy" id="53360"/>
    <lineage>
        <taxon>Bacteria</taxon>
        <taxon>Bacillati</taxon>
        <taxon>Actinomycetota</taxon>
        <taxon>Actinomycetes</taxon>
        <taxon>Micromonosporales</taxon>
        <taxon>Micromonosporaceae</taxon>
        <taxon>Dactylosporangium</taxon>
    </lineage>
</organism>
<comment type="caution">
    <text evidence="3">The sequence shown here is derived from an EMBL/GenBank/DDBJ whole genome shotgun (WGS) entry which is preliminary data.</text>
</comment>
<dbReference type="GO" id="GO:0016810">
    <property type="term" value="F:hydrolase activity, acting on carbon-nitrogen (but not peptide) bonds"/>
    <property type="evidence" value="ECO:0007669"/>
    <property type="project" value="InterPro"/>
</dbReference>
<feature type="region of interest" description="Disordered" evidence="1">
    <location>
        <begin position="19"/>
        <end position="38"/>
    </location>
</feature>
<protein>
    <submittedName>
        <fullName evidence="3">Amidohydrolase</fullName>
    </submittedName>
</protein>
<proteinExistence type="predicted"/>
<dbReference type="SUPFAM" id="SSF51556">
    <property type="entry name" value="Metallo-dependent hydrolases"/>
    <property type="match status" value="1"/>
</dbReference>
<evidence type="ECO:0000259" key="2">
    <source>
        <dbReference type="Pfam" id="PF01979"/>
    </source>
</evidence>
<evidence type="ECO:0000313" key="4">
    <source>
        <dbReference type="Proteomes" id="UP001143480"/>
    </source>
</evidence>
<dbReference type="Gene3D" id="3.20.20.140">
    <property type="entry name" value="Metal-dependent hydrolases"/>
    <property type="match status" value="1"/>
</dbReference>
<dbReference type="Proteomes" id="UP001143480">
    <property type="component" value="Unassembled WGS sequence"/>
</dbReference>
<feature type="domain" description="Amidohydrolase-related" evidence="2">
    <location>
        <begin position="43"/>
        <end position="338"/>
    </location>
</feature>
<dbReference type="EMBL" id="BSFP01000047">
    <property type="protein sequence ID" value="GLL04604.1"/>
    <property type="molecule type" value="Genomic_DNA"/>
</dbReference>
<dbReference type="InterPro" id="IPR006680">
    <property type="entry name" value="Amidohydro-rel"/>
</dbReference>
<evidence type="ECO:0000313" key="3">
    <source>
        <dbReference type="EMBL" id="GLL04604.1"/>
    </source>
</evidence>
<gene>
    <name evidence="3" type="ORF">GCM10017581_063510</name>
</gene>
<evidence type="ECO:0000256" key="1">
    <source>
        <dbReference type="SAM" id="MobiDB-lite"/>
    </source>
</evidence>
<dbReference type="RefSeq" id="WP_271189692.1">
    <property type="nucleotide sequence ID" value="NZ_BSFP01000047.1"/>
</dbReference>
<reference evidence="3" key="1">
    <citation type="journal article" date="2014" name="Int. J. Syst. Evol. Microbiol.">
        <title>Complete genome sequence of Corynebacterium casei LMG S-19264T (=DSM 44701T), isolated from a smear-ripened cheese.</title>
        <authorList>
            <consortium name="US DOE Joint Genome Institute (JGI-PGF)"/>
            <person name="Walter F."/>
            <person name="Albersmeier A."/>
            <person name="Kalinowski J."/>
            <person name="Ruckert C."/>
        </authorList>
    </citation>
    <scope>NUCLEOTIDE SEQUENCE</scope>
    <source>
        <strain evidence="3">VKM Ac-1321</strain>
    </source>
</reference>
<dbReference type="PANTHER" id="PTHR43135:SF4">
    <property type="entry name" value="AMIDOHYDROLASE-RELATED DOMAIN-CONTAINING PROTEIN"/>
    <property type="match status" value="1"/>
</dbReference>